<evidence type="ECO:0000313" key="3">
    <source>
        <dbReference type="Proteomes" id="UP000762676"/>
    </source>
</evidence>
<proteinExistence type="predicted"/>
<dbReference type="EMBL" id="BMAT01009017">
    <property type="protein sequence ID" value="GFR96792.1"/>
    <property type="molecule type" value="Genomic_DNA"/>
</dbReference>
<dbReference type="SUPFAM" id="SSF51230">
    <property type="entry name" value="Single hybrid motif"/>
    <property type="match status" value="1"/>
</dbReference>
<reference evidence="2 3" key="1">
    <citation type="journal article" date="2021" name="Elife">
        <title>Chloroplast acquisition without the gene transfer in kleptoplastic sea slugs, Plakobranchus ocellatus.</title>
        <authorList>
            <person name="Maeda T."/>
            <person name="Takahashi S."/>
            <person name="Yoshida T."/>
            <person name="Shimamura S."/>
            <person name="Takaki Y."/>
            <person name="Nagai Y."/>
            <person name="Toyoda A."/>
            <person name="Suzuki Y."/>
            <person name="Arimoto A."/>
            <person name="Ishii H."/>
            <person name="Satoh N."/>
            <person name="Nishiyama T."/>
            <person name="Hasebe M."/>
            <person name="Maruyama T."/>
            <person name="Minagawa J."/>
            <person name="Obokata J."/>
            <person name="Shigenobu S."/>
        </authorList>
    </citation>
    <scope>NUCLEOTIDE SEQUENCE [LARGE SCALE GENOMIC DNA]</scope>
</reference>
<organism evidence="2 3">
    <name type="scientific">Elysia marginata</name>
    <dbReference type="NCBI Taxonomy" id="1093978"/>
    <lineage>
        <taxon>Eukaryota</taxon>
        <taxon>Metazoa</taxon>
        <taxon>Spiralia</taxon>
        <taxon>Lophotrochozoa</taxon>
        <taxon>Mollusca</taxon>
        <taxon>Gastropoda</taxon>
        <taxon>Heterobranchia</taxon>
        <taxon>Euthyneura</taxon>
        <taxon>Panpulmonata</taxon>
        <taxon>Sacoglossa</taxon>
        <taxon>Placobranchoidea</taxon>
        <taxon>Plakobranchidae</taxon>
        <taxon>Elysia</taxon>
    </lineage>
</organism>
<evidence type="ECO:0000259" key="1">
    <source>
        <dbReference type="Pfam" id="PF26077"/>
    </source>
</evidence>
<name>A0AAV4HF63_9GAST</name>
<gene>
    <name evidence="2" type="ORF">ElyMa_004460500</name>
</gene>
<evidence type="ECO:0000313" key="2">
    <source>
        <dbReference type="EMBL" id="GFR96792.1"/>
    </source>
</evidence>
<dbReference type="InterPro" id="IPR058785">
    <property type="entry name" value="BSH_FCP1"/>
</dbReference>
<dbReference type="Gene3D" id="2.40.50.100">
    <property type="match status" value="1"/>
</dbReference>
<dbReference type="Pfam" id="PF26077">
    <property type="entry name" value="BSH_Fcp1"/>
    <property type="match status" value="1"/>
</dbReference>
<comment type="caution">
    <text evidence="2">The sequence shown here is derived from an EMBL/GenBank/DDBJ whole genome shotgun (WGS) entry which is preliminary data.</text>
</comment>
<dbReference type="AlphaFoldDB" id="A0AAV4HF63"/>
<accession>A0AAV4HF63</accession>
<sequence length="105" mass="11494">MAAASNNVLAPCKLKVLKWKVRKESHVFKGTVLATYREFDEENVSSTKKLKSSRAGVVADIPVDEGNSANQGDVLLIMCSSDDKTCSHPTIMKDMCAECGMDLRE</sequence>
<feature type="domain" description="FCP1 barrel-sandwich hybrid" evidence="1">
    <location>
        <begin position="11"/>
        <end position="76"/>
    </location>
</feature>
<dbReference type="Proteomes" id="UP000762676">
    <property type="component" value="Unassembled WGS sequence"/>
</dbReference>
<keyword evidence="3" id="KW-1185">Reference proteome</keyword>
<protein>
    <submittedName>
        <fullName evidence="2">RNA polymerase II subunit A C-terminal domain phosphatase</fullName>
    </submittedName>
</protein>
<dbReference type="InterPro" id="IPR011053">
    <property type="entry name" value="Single_hybrid_motif"/>
</dbReference>